<gene>
    <name evidence="2" type="ORF">LCGC14_2489690</name>
</gene>
<proteinExistence type="predicted"/>
<name>A0A0F9B5T1_9ZZZZ</name>
<accession>A0A0F9B5T1</accession>
<comment type="caution">
    <text evidence="2">The sequence shown here is derived from an EMBL/GenBank/DDBJ whole genome shotgun (WGS) entry which is preliminary data.</text>
</comment>
<feature type="region of interest" description="Disordered" evidence="1">
    <location>
        <begin position="1"/>
        <end position="22"/>
    </location>
</feature>
<feature type="compositionally biased region" description="Basic residues" evidence="1">
    <location>
        <begin position="9"/>
        <end position="22"/>
    </location>
</feature>
<sequence length="22" mass="2528">GADIGTALKARRRARKKMRERS</sequence>
<organism evidence="2">
    <name type="scientific">marine sediment metagenome</name>
    <dbReference type="NCBI Taxonomy" id="412755"/>
    <lineage>
        <taxon>unclassified sequences</taxon>
        <taxon>metagenomes</taxon>
        <taxon>ecological metagenomes</taxon>
    </lineage>
</organism>
<reference evidence="2" key="1">
    <citation type="journal article" date="2015" name="Nature">
        <title>Complex archaea that bridge the gap between prokaryotes and eukaryotes.</title>
        <authorList>
            <person name="Spang A."/>
            <person name="Saw J.H."/>
            <person name="Jorgensen S.L."/>
            <person name="Zaremba-Niedzwiedzka K."/>
            <person name="Martijn J."/>
            <person name="Lind A.E."/>
            <person name="van Eijk R."/>
            <person name="Schleper C."/>
            <person name="Guy L."/>
            <person name="Ettema T.J."/>
        </authorList>
    </citation>
    <scope>NUCLEOTIDE SEQUENCE</scope>
</reference>
<feature type="non-terminal residue" evidence="2">
    <location>
        <position position="1"/>
    </location>
</feature>
<evidence type="ECO:0000256" key="1">
    <source>
        <dbReference type="SAM" id="MobiDB-lite"/>
    </source>
</evidence>
<protein>
    <submittedName>
        <fullName evidence="2">Uncharacterized protein</fullName>
    </submittedName>
</protein>
<evidence type="ECO:0000313" key="2">
    <source>
        <dbReference type="EMBL" id="KKL17030.1"/>
    </source>
</evidence>
<dbReference type="AlphaFoldDB" id="A0A0F9B5T1"/>
<dbReference type="EMBL" id="LAZR01039429">
    <property type="protein sequence ID" value="KKL17030.1"/>
    <property type="molecule type" value="Genomic_DNA"/>
</dbReference>